<gene>
    <name evidence="3" type="ORF">GcM3_215006</name>
</gene>
<dbReference type="InterPro" id="IPR036065">
    <property type="entry name" value="BolA-like_sf"/>
</dbReference>
<comment type="caution">
    <text evidence="3">The sequence shown here is derived from an EMBL/GenBank/DDBJ whole genome shotgun (WGS) entry which is preliminary data.</text>
</comment>
<dbReference type="EMBL" id="MCBQ01021525">
    <property type="protein sequence ID" value="RKF53836.1"/>
    <property type="molecule type" value="Genomic_DNA"/>
</dbReference>
<accession>A0A420H8T0</accession>
<dbReference type="Pfam" id="PF01722">
    <property type="entry name" value="BolA"/>
    <property type="match status" value="1"/>
</dbReference>
<dbReference type="Gene3D" id="3.30.300.90">
    <property type="entry name" value="BolA-like"/>
    <property type="match status" value="1"/>
</dbReference>
<dbReference type="PIRSF" id="PIRSF003113">
    <property type="entry name" value="BolA"/>
    <property type="match status" value="1"/>
</dbReference>
<sequence>MASKTPMTDALRSKITEALQPTHLEIYNDSHKHQHHSAMAGNTSLETHFRVVITSEAFKSKLQPARHRMVYALMKDELARKGGIHALQLKTRTPDETQEEEYSEEVKQ</sequence>
<dbReference type="AlphaFoldDB" id="A0A420H8T0"/>
<dbReference type="GO" id="GO:0044572">
    <property type="term" value="P:[4Fe-4S] cluster assembly"/>
    <property type="evidence" value="ECO:0007669"/>
    <property type="project" value="TreeGrafter"/>
</dbReference>
<dbReference type="PANTHER" id="PTHR46230:SF7">
    <property type="entry name" value="BOLA-LIKE PROTEIN 1"/>
    <property type="match status" value="1"/>
</dbReference>
<dbReference type="PANTHER" id="PTHR46230">
    <property type="match status" value="1"/>
</dbReference>
<evidence type="ECO:0000256" key="1">
    <source>
        <dbReference type="RuleBase" id="RU003860"/>
    </source>
</evidence>
<evidence type="ECO:0000313" key="3">
    <source>
        <dbReference type="EMBL" id="RKF53836.1"/>
    </source>
</evidence>
<organism evidence="3 4">
    <name type="scientific">Golovinomyces cichoracearum</name>
    <dbReference type="NCBI Taxonomy" id="62708"/>
    <lineage>
        <taxon>Eukaryota</taxon>
        <taxon>Fungi</taxon>
        <taxon>Dikarya</taxon>
        <taxon>Ascomycota</taxon>
        <taxon>Pezizomycotina</taxon>
        <taxon>Leotiomycetes</taxon>
        <taxon>Erysiphales</taxon>
        <taxon>Erysiphaceae</taxon>
        <taxon>Golovinomyces</taxon>
    </lineage>
</organism>
<evidence type="ECO:0000313" key="4">
    <source>
        <dbReference type="Proteomes" id="UP000283383"/>
    </source>
</evidence>
<protein>
    <submittedName>
        <fullName evidence="3">BolA-like protein 1</fullName>
    </submittedName>
</protein>
<reference evidence="3 4" key="1">
    <citation type="journal article" date="2018" name="BMC Genomics">
        <title>Comparative genome analyses reveal sequence features reflecting distinct modes of host-adaptation between dicot and monocot powdery mildew.</title>
        <authorList>
            <person name="Wu Y."/>
            <person name="Ma X."/>
            <person name="Pan Z."/>
            <person name="Kale S.D."/>
            <person name="Song Y."/>
            <person name="King H."/>
            <person name="Zhang Q."/>
            <person name="Presley C."/>
            <person name="Deng X."/>
            <person name="Wei C.I."/>
            <person name="Xiao S."/>
        </authorList>
    </citation>
    <scope>NUCLEOTIDE SEQUENCE [LARGE SCALE GENOMIC DNA]</scope>
    <source>
        <strain evidence="3">UMSG3</strain>
    </source>
</reference>
<keyword evidence="4" id="KW-1185">Reference proteome</keyword>
<dbReference type="Proteomes" id="UP000283383">
    <property type="component" value="Unassembled WGS sequence"/>
</dbReference>
<dbReference type="GO" id="GO:0005759">
    <property type="term" value="C:mitochondrial matrix"/>
    <property type="evidence" value="ECO:0007669"/>
    <property type="project" value="TreeGrafter"/>
</dbReference>
<evidence type="ECO:0000256" key="2">
    <source>
        <dbReference type="SAM" id="MobiDB-lite"/>
    </source>
</evidence>
<proteinExistence type="inferred from homology"/>
<dbReference type="SUPFAM" id="SSF82657">
    <property type="entry name" value="BolA-like"/>
    <property type="match status" value="1"/>
</dbReference>
<feature type="region of interest" description="Disordered" evidence="2">
    <location>
        <begin position="85"/>
        <end position="108"/>
    </location>
</feature>
<comment type="similarity">
    <text evidence="1">Belongs to the BolA/IbaG family.</text>
</comment>
<dbReference type="STRING" id="62708.A0A420H8T0"/>
<dbReference type="InterPro" id="IPR002634">
    <property type="entry name" value="BolA"/>
</dbReference>
<feature type="compositionally biased region" description="Acidic residues" evidence="2">
    <location>
        <begin position="96"/>
        <end position="108"/>
    </location>
</feature>
<name>A0A420H8T0_9PEZI</name>